<organism evidence="8 9">
    <name type="scientific">Lentinula edodes</name>
    <name type="common">Shiitake mushroom</name>
    <name type="synonym">Lentinus edodes</name>
    <dbReference type="NCBI Taxonomy" id="5353"/>
    <lineage>
        <taxon>Eukaryota</taxon>
        <taxon>Fungi</taxon>
        <taxon>Dikarya</taxon>
        <taxon>Basidiomycota</taxon>
        <taxon>Agaricomycotina</taxon>
        <taxon>Agaricomycetes</taxon>
        <taxon>Agaricomycetidae</taxon>
        <taxon>Agaricales</taxon>
        <taxon>Marasmiineae</taxon>
        <taxon>Omphalotaceae</taxon>
        <taxon>Lentinula</taxon>
    </lineage>
</organism>
<feature type="compositionally biased region" description="Acidic residues" evidence="6">
    <location>
        <begin position="601"/>
        <end position="620"/>
    </location>
</feature>
<evidence type="ECO:0000256" key="6">
    <source>
        <dbReference type="SAM" id="MobiDB-lite"/>
    </source>
</evidence>
<proteinExistence type="inferred from homology"/>
<name>A0A1Q3EC02_LENED</name>
<dbReference type="GO" id="GO:0012505">
    <property type="term" value="C:endomembrane system"/>
    <property type="evidence" value="ECO:0007669"/>
    <property type="project" value="UniProtKB-SubCell"/>
</dbReference>
<dbReference type="Proteomes" id="UP000188533">
    <property type="component" value="Unassembled WGS sequence"/>
</dbReference>
<reference evidence="8 9" key="1">
    <citation type="submission" date="2016-08" db="EMBL/GenBank/DDBJ databases">
        <authorList>
            <consortium name="Lentinula edodes genome sequencing consortium"/>
            <person name="Sakamoto Y."/>
            <person name="Nakade K."/>
            <person name="Sato S."/>
            <person name="Yoshida Y."/>
            <person name="Miyazaki K."/>
            <person name="Natsume S."/>
            <person name="Konno N."/>
        </authorList>
    </citation>
    <scope>NUCLEOTIDE SEQUENCE [LARGE SCALE GENOMIC DNA]</scope>
    <source>
        <strain evidence="8 9">NBRC 111202</strain>
    </source>
</reference>
<evidence type="ECO:0000256" key="1">
    <source>
        <dbReference type="ARBA" id="ARBA00004308"/>
    </source>
</evidence>
<feature type="compositionally biased region" description="Low complexity" evidence="6">
    <location>
        <begin position="720"/>
        <end position="734"/>
    </location>
</feature>
<feature type="region of interest" description="Disordered" evidence="6">
    <location>
        <begin position="153"/>
        <end position="172"/>
    </location>
</feature>
<dbReference type="InterPro" id="IPR011012">
    <property type="entry name" value="Longin-like_dom_sf"/>
</dbReference>
<feature type="domain" description="AP complex mu/sigma subunit" evidence="7">
    <location>
        <begin position="816"/>
        <end position="963"/>
    </location>
</feature>
<protein>
    <submittedName>
        <fullName evidence="8">SGT1-domain-containing protein</fullName>
    </submittedName>
</protein>
<comment type="similarity">
    <text evidence="2">Belongs to the adaptor complexes small subunit family.</text>
</comment>
<evidence type="ECO:0000313" key="9">
    <source>
        <dbReference type="Proteomes" id="UP000188533"/>
    </source>
</evidence>
<dbReference type="InterPro" id="IPR022775">
    <property type="entry name" value="AP_mu_sigma_su"/>
</dbReference>
<sequence>MEIFNRIPAISEDALQYTIYPPSELADYTSATTLAASIQTYTESLLPSNFLWHRDVFEVKVVSDPDAETKTYILEGRMRVGDCVDDEWCTVWLLKEISARWNVAISVSDSDGDFLLIEAAEVLPRWVKPTNSENRVWIYSSRLHLIDISHVSPPSRKPRRRHENSGRNDEEDEYMAEELEDYIATEDALKLIRDPDIDTFAPSVVERSIWNRISEYPAAARQHVHVTKTYIPLDVAKALSVNQSLVQKAVEAFYTRDGVQIRAAHRMSRFPPHTFVLASVNMTRTAYAQLVGQKFYPPKIFGRWNEREDSREWKWRDVGMKIAVGFEILYQENKGRSEINTSAEGLRAADEARKDALQQNPEYNNYIDNLSTTGYFKGEMQGSQLWSQLETKAAQIFVSSRKEDSSARPSFTNLVNSAISQASDDCTPPNVDEDPDDWLNIDSQNFEDMLQRASGASDETKPSDAMDVDQKFMERTTTQTYQVRNLASKVEEFIEGEGDVEGAMFADEIFSDEDDEDSDNEEVVRDDPEARQSAMDNLVPKLDPSEYGKMPASFHSNSQRVGPSSVEKDIVKNDLKESQSSPGTNRLTREPILSRNTYDGVDSDDETDEEDADEDSESEEDKPQIVGDIEVDMGEEEDEFLEFSRQALGISDTQWKEILEERKTRGAFVPNIVSPSFKLPTVEKPPAHKSADGAPGSGPNPDLDSFEAVMKAMEDELQRSGSSLSSKSPSKKSSNTQAQGKGTSNDKGKGKAVTFAHDSSDEDVDIEAAMEAELKAALERGDDVDEDGLGTTDIDYNLIKNFLESLKSQGGLSGPVVLIFNTSGIPRLTKFYTPVHLSVQTLVQKIFSLVYSRPAGLCNFLDAPELEPYLAQNEEGERWRVVYRSYATLYFVFVIDGAESELGILDLIQVFVESLDRAFENVCELDLVFHFDEVHHILAEIIQGGLVLETNVDEIDDSVQLAAKLRRESYASSNPLALGGGLAPRGSNLQTPLGWLTGKLTGVGAR</sequence>
<feature type="region of interest" description="Disordered" evidence="6">
    <location>
        <begin position="510"/>
        <end position="635"/>
    </location>
</feature>
<dbReference type="AlphaFoldDB" id="A0A1Q3EC02"/>
<evidence type="ECO:0000256" key="4">
    <source>
        <dbReference type="ARBA" id="ARBA00022927"/>
    </source>
</evidence>
<dbReference type="GO" id="GO:0016192">
    <property type="term" value="P:vesicle-mediated transport"/>
    <property type="evidence" value="ECO:0007669"/>
    <property type="project" value="InterPro"/>
</dbReference>
<dbReference type="GO" id="GO:0006886">
    <property type="term" value="P:intracellular protein transport"/>
    <property type="evidence" value="ECO:0007669"/>
    <property type="project" value="InterPro"/>
</dbReference>
<evidence type="ECO:0000256" key="5">
    <source>
        <dbReference type="ARBA" id="ARBA00023136"/>
    </source>
</evidence>
<dbReference type="Pfam" id="PF01217">
    <property type="entry name" value="Clat_adaptor_s"/>
    <property type="match status" value="1"/>
</dbReference>
<dbReference type="InterPro" id="IPR000804">
    <property type="entry name" value="Clathrin_sm-chain_CS"/>
</dbReference>
<evidence type="ECO:0000259" key="7">
    <source>
        <dbReference type="Pfam" id="PF01217"/>
    </source>
</evidence>
<dbReference type="PANTHER" id="PTHR13060:SF0">
    <property type="entry name" value="PROTEIN ECDYSONELESS HOMOLOG"/>
    <property type="match status" value="1"/>
</dbReference>
<dbReference type="Gene3D" id="3.30.450.60">
    <property type="match status" value="1"/>
</dbReference>
<comment type="subcellular location">
    <subcellularLocation>
        <location evidence="1">Endomembrane system</location>
    </subcellularLocation>
</comment>
<feature type="region of interest" description="Disordered" evidence="6">
    <location>
        <begin position="671"/>
        <end position="753"/>
    </location>
</feature>
<gene>
    <name evidence="8" type="ORF">LENED_006549</name>
</gene>
<dbReference type="GO" id="GO:0005634">
    <property type="term" value="C:nucleus"/>
    <property type="evidence" value="ECO:0007669"/>
    <property type="project" value="TreeGrafter"/>
</dbReference>
<accession>A0A1Q3EC02</accession>
<feature type="compositionally biased region" description="Basic and acidic residues" evidence="6">
    <location>
        <begin position="566"/>
        <end position="577"/>
    </location>
</feature>
<keyword evidence="4" id="KW-0653">Protein transport</keyword>
<keyword evidence="3" id="KW-0813">Transport</keyword>
<dbReference type="EMBL" id="BDGU01000206">
    <property type="protein sequence ID" value="GAW04743.1"/>
    <property type="molecule type" value="Genomic_DNA"/>
</dbReference>
<keyword evidence="9" id="KW-1185">Reference proteome</keyword>
<dbReference type="PROSITE" id="PS00989">
    <property type="entry name" value="CLAT_ADAPTOR_S"/>
    <property type="match status" value="1"/>
</dbReference>
<comment type="caution">
    <text evidence="8">The sequence shown here is derived from an EMBL/GenBank/DDBJ whole genome shotgun (WGS) entry which is preliminary data.</text>
</comment>
<evidence type="ECO:0000313" key="8">
    <source>
        <dbReference type="EMBL" id="GAW04743.1"/>
    </source>
</evidence>
<dbReference type="SUPFAM" id="SSF64356">
    <property type="entry name" value="SNARE-like"/>
    <property type="match status" value="1"/>
</dbReference>
<reference evidence="8 9" key="2">
    <citation type="submission" date="2017-02" db="EMBL/GenBank/DDBJ databases">
        <title>A genome survey and senescence transcriptome analysis in Lentinula edodes.</title>
        <authorList>
            <person name="Sakamoto Y."/>
            <person name="Nakade K."/>
            <person name="Sato S."/>
            <person name="Yoshida Y."/>
            <person name="Miyazaki K."/>
            <person name="Natsume S."/>
            <person name="Konno N."/>
        </authorList>
    </citation>
    <scope>NUCLEOTIDE SEQUENCE [LARGE SCALE GENOMIC DNA]</scope>
    <source>
        <strain evidence="8 9">NBRC 111202</strain>
    </source>
</reference>
<evidence type="ECO:0000256" key="2">
    <source>
        <dbReference type="ARBA" id="ARBA00006972"/>
    </source>
</evidence>
<keyword evidence="5" id="KW-0472">Membrane</keyword>
<dbReference type="GO" id="GO:0030117">
    <property type="term" value="C:membrane coat"/>
    <property type="evidence" value="ECO:0007669"/>
    <property type="project" value="InterPro"/>
</dbReference>
<dbReference type="InterPro" id="IPR010770">
    <property type="entry name" value="Ecd"/>
</dbReference>
<dbReference type="STRING" id="5353.A0A1Q3EC02"/>
<dbReference type="PANTHER" id="PTHR13060">
    <property type="entry name" value="SGT1 PROTEIN HSGT1 SUPPRESSOR OF GCR2"/>
    <property type="match status" value="1"/>
</dbReference>
<feature type="compositionally biased region" description="Acidic residues" evidence="6">
    <location>
        <begin position="510"/>
        <end position="521"/>
    </location>
</feature>
<evidence type="ECO:0000256" key="3">
    <source>
        <dbReference type="ARBA" id="ARBA00022448"/>
    </source>
</evidence>
<dbReference type="Pfam" id="PF07093">
    <property type="entry name" value="SGT1"/>
    <property type="match status" value="1"/>
</dbReference>